<evidence type="ECO:0000256" key="1">
    <source>
        <dbReference type="ARBA" id="ARBA00005250"/>
    </source>
</evidence>
<dbReference type="PANTHER" id="PTHR42951">
    <property type="entry name" value="METALLO-BETA-LACTAMASE DOMAIN-CONTAINING"/>
    <property type="match status" value="1"/>
</dbReference>
<dbReference type="CDD" id="cd16282">
    <property type="entry name" value="metallo-hydrolase-like_MBL-fold"/>
    <property type="match status" value="1"/>
</dbReference>
<dbReference type="InterPro" id="IPR001279">
    <property type="entry name" value="Metallo-B-lactamas"/>
</dbReference>
<accession>A0ABW9C7A0</accession>
<protein>
    <submittedName>
        <fullName evidence="3">MBL fold metallo-hydrolase</fullName>
    </submittedName>
</protein>
<dbReference type="Gene3D" id="3.60.15.10">
    <property type="entry name" value="Ribonuclease Z/Hydroxyacylglutathione hydrolase-like"/>
    <property type="match status" value="1"/>
</dbReference>
<dbReference type="RefSeq" id="WP_408130695.1">
    <property type="nucleotide sequence ID" value="NZ_JAQQDH010000008.1"/>
</dbReference>
<evidence type="ECO:0000259" key="2">
    <source>
        <dbReference type="SMART" id="SM00849"/>
    </source>
</evidence>
<keyword evidence="4" id="KW-1185">Reference proteome</keyword>
<proteinExistence type="inferred from homology"/>
<dbReference type="InterPro" id="IPR036866">
    <property type="entry name" value="RibonucZ/Hydroxyglut_hydro"/>
</dbReference>
<name>A0ABW9C7A0_9BURK</name>
<evidence type="ECO:0000313" key="3">
    <source>
        <dbReference type="EMBL" id="MFM0446652.1"/>
    </source>
</evidence>
<feature type="domain" description="Metallo-beta-lactamase" evidence="2">
    <location>
        <begin position="106"/>
        <end position="289"/>
    </location>
</feature>
<dbReference type="Proteomes" id="UP001629288">
    <property type="component" value="Unassembled WGS sequence"/>
</dbReference>
<reference evidence="3 4" key="1">
    <citation type="journal article" date="2024" name="Chem. Sci.">
        <title>Discovery of megapolipeptins by genome mining of a Burkholderiales bacteria collection.</title>
        <authorList>
            <person name="Paulo B.S."/>
            <person name="Recchia M.J.J."/>
            <person name="Lee S."/>
            <person name="Fergusson C.H."/>
            <person name="Romanowski S.B."/>
            <person name="Hernandez A."/>
            <person name="Krull N."/>
            <person name="Liu D.Y."/>
            <person name="Cavanagh H."/>
            <person name="Bos A."/>
            <person name="Gray C.A."/>
            <person name="Murphy B.T."/>
            <person name="Linington R.G."/>
            <person name="Eustaquio A.S."/>
        </authorList>
    </citation>
    <scope>NUCLEOTIDE SEQUENCE [LARGE SCALE GENOMIC DNA]</scope>
    <source>
        <strain evidence="3 4">RL17-379-BIB-C</strain>
    </source>
</reference>
<organism evidence="3 4">
    <name type="scientific">Paraburkholderia strydomiana</name>
    <dbReference type="NCBI Taxonomy" id="1245417"/>
    <lineage>
        <taxon>Bacteria</taxon>
        <taxon>Pseudomonadati</taxon>
        <taxon>Pseudomonadota</taxon>
        <taxon>Betaproteobacteria</taxon>
        <taxon>Burkholderiales</taxon>
        <taxon>Burkholderiaceae</taxon>
        <taxon>Paraburkholderia</taxon>
    </lineage>
</organism>
<dbReference type="InterPro" id="IPR050855">
    <property type="entry name" value="NDM-1-like"/>
</dbReference>
<dbReference type="Pfam" id="PF00753">
    <property type="entry name" value="Lactamase_B"/>
    <property type="match status" value="1"/>
</dbReference>
<comment type="caution">
    <text evidence="3">The sequence shown here is derived from an EMBL/GenBank/DDBJ whole genome shotgun (WGS) entry which is preliminary data.</text>
</comment>
<dbReference type="SUPFAM" id="SSF56281">
    <property type="entry name" value="Metallo-hydrolase/oxidoreductase"/>
    <property type="match status" value="1"/>
</dbReference>
<gene>
    <name evidence="3" type="ORF">PQR00_23895</name>
</gene>
<dbReference type="EMBL" id="JAQQDH010000008">
    <property type="protein sequence ID" value="MFM0446652.1"/>
    <property type="molecule type" value="Genomic_DNA"/>
</dbReference>
<dbReference type="SMART" id="SM00849">
    <property type="entry name" value="Lactamase_B"/>
    <property type="match status" value="1"/>
</dbReference>
<comment type="similarity">
    <text evidence="1">Belongs to the metallo-beta-lactamase superfamily. Class-B beta-lactamase family.</text>
</comment>
<evidence type="ECO:0000313" key="4">
    <source>
        <dbReference type="Proteomes" id="UP001629288"/>
    </source>
</evidence>
<dbReference type="PANTHER" id="PTHR42951:SF4">
    <property type="entry name" value="ACYL-COENZYME A THIOESTERASE MBLAC2"/>
    <property type="match status" value="1"/>
</dbReference>
<sequence length="360" mass="39081">MDFSGKRGSLHEKGDMKVKVLVRLGTIAKEAVLTRLVFVLVSIAASSLLVSTLAVADPVSPSSTSTSATPDDYFHTGAGARYLRRADEDIVVNPQRGNITVLMGSGGNITVLSGRDGKFLVDAGISKSQQKVRAALDNIGPSPLKYVVNTHWHWDHTDGNAWMHEAGATIVAQRNTAKHLTETTHVNAWNWTFDPVPADARPTLLIDHKKTFNFSGTSVEVENFGGGHTDGDLWVYFKNADVLALGDTFWNGIYPYIDNEDGGSIDGAINWANKAVARTTDHTIVVPGHGPVGTRTQLIEFRDMLVTVRNNVMTLKQQGKSLDEIIAAKPTAAFDAKWGNFVFNGDQFTKMVYAGLQSGN</sequence>